<dbReference type="Proteomes" id="UP001162480">
    <property type="component" value="Chromosome 5"/>
</dbReference>
<name>A0AA36AUD8_OCTVU</name>
<dbReference type="EMBL" id="OX597818">
    <property type="protein sequence ID" value="CAI9722460.1"/>
    <property type="molecule type" value="Genomic_DNA"/>
</dbReference>
<gene>
    <name evidence="1" type="ORF">OCTVUL_1B026159</name>
</gene>
<accession>A0AA36AUD8</accession>
<evidence type="ECO:0000313" key="1">
    <source>
        <dbReference type="EMBL" id="CAI9722460.1"/>
    </source>
</evidence>
<reference evidence="1" key="1">
    <citation type="submission" date="2023-08" db="EMBL/GenBank/DDBJ databases">
        <authorList>
            <person name="Alioto T."/>
            <person name="Alioto T."/>
            <person name="Gomez Garrido J."/>
        </authorList>
    </citation>
    <scope>NUCLEOTIDE SEQUENCE</scope>
</reference>
<keyword evidence="2" id="KW-1185">Reference proteome</keyword>
<proteinExistence type="predicted"/>
<organism evidence="1 2">
    <name type="scientific">Octopus vulgaris</name>
    <name type="common">Common octopus</name>
    <dbReference type="NCBI Taxonomy" id="6645"/>
    <lineage>
        <taxon>Eukaryota</taxon>
        <taxon>Metazoa</taxon>
        <taxon>Spiralia</taxon>
        <taxon>Lophotrochozoa</taxon>
        <taxon>Mollusca</taxon>
        <taxon>Cephalopoda</taxon>
        <taxon>Coleoidea</taxon>
        <taxon>Octopodiformes</taxon>
        <taxon>Octopoda</taxon>
        <taxon>Incirrata</taxon>
        <taxon>Octopodidae</taxon>
        <taxon>Octopus</taxon>
    </lineage>
</organism>
<evidence type="ECO:0000313" key="2">
    <source>
        <dbReference type="Proteomes" id="UP001162480"/>
    </source>
</evidence>
<protein>
    <submittedName>
        <fullName evidence="1">Uncharacterized protein</fullName>
    </submittedName>
</protein>
<dbReference type="AlphaFoldDB" id="A0AA36AUD8"/>
<sequence length="121" mass="13541">MCVFMSETPKLHAAPAEGNGELLLTLLPQLSFTLSSCILQLTCDGPASCLGGEPMCLGNRETGTMSQAWLEKEQTTTYIYIYIHTHTHTYIYIHIYTHTHTHIYIYISSSSSSSFSVRFPC</sequence>